<protein>
    <submittedName>
        <fullName evidence="5">NSP-interacting kinase 1</fullName>
    </submittedName>
</protein>
<organism evidence="5 6">
    <name type="scientific">Actinidia rufa</name>
    <dbReference type="NCBI Taxonomy" id="165716"/>
    <lineage>
        <taxon>Eukaryota</taxon>
        <taxon>Viridiplantae</taxon>
        <taxon>Streptophyta</taxon>
        <taxon>Embryophyta</taxon>
        <taxon>Tracheophyta</taxon>
        <taxon>Spermatophyta</taxon>
        <taxon>Magnoliopsida</taxon>
        <taxon>eudicotyledons</taxon>
        <taxon>Gunneridae</taxon>
        <taxon>Pentapetalae</taxon>
        <taxon>asterids</taxon>
        <taxon>Ericales</taxon>
        <taxon>Actinidiaceae</taxon>
        <taxon>Actinidia</taxon>
    </lineage>
</organism>
<reference evidence="5 6" key="1">
    <citation type="submission" date="2019-07" db="EMBL/GenBank/DDBJ databases">
        <title>De Novo Assembly of kiwifruit Actinidia rufa.</title>
        <authorList>
            <person name="Sugita-Konishi S."/>
            <person name="Sato K."/>
            <person name="Mori E."/>
            <person name="Abe Y."/>
            <person name="Kisaki G."/>
            <person name="Hamano K."/>
            <person name="Suezawa K."/>
            <person name="Otani M."/>
            <person name="Fukuda T."/>
            <person name="Manabe T."/>
            <person name="Gomi K."/>
            <person name="Tabuchi M."/>
            <person name="Akimitsu K."/>
            <person name="Kataoka I."/>
        </authorList>
    </citation>
    <scope>NUCLEOTIDE SEQUENCE [LARGE SCALE GENOMIC DNA]</scope>
    <source>
        <strain evidence="6">cv. Fuchu</strain>
    </source>
</reference>
<name>A0A7J0HEN0_9ERIC</name>
<dbReference type="InterPro" id="IPR032675">
    <property type="entry name" value="LRR_dom_sf"/>
</dbReference>
<gene>
    <name evidence="5" type="ORF">Acr_29g0006700</name>
</gene>
<dbReference type="Pfam" id="PF00560">
    <property type="entry name" value="LRR_1"/>
    <property type="match status" value="2"/>
</dbReference>
<evidence type="ECO:0000313" key="6">
    <source>
        <dbReference type="Proteomes" id="UP000585474"/>
    </source>
</evidence>
<dbReference type="AlphaFoldDB" id="A0A7J0HEN0"/>
<evidence type="ECO:0000256" key="3">
    <source>
        <dbReference type="ARBA" id="ARBA00022737"/>
    </source>
</evidence>
<keyword evidence="5" id="KW-0808">Transferase</keyword>
<dbReference type="EMBL" id="BJWL01000029">
    <property type="protein sequence ID" value="GFZ21508.1"/>
    <property type="molecule type" value="Genomic_DNA"/>
</dbReference>
<dbReference type="PANTHER" id="PTHR47988">
    <property type="entry name" value="SOMATIC EMBRYOGENESIS RECEPTOR KINASE 1"/>
    <property type="match status" value="1"/>
</dbReference>
<evidence type="ECO:0000259" key="4">
    <source>
        <dbReference type="Pfam" id="PF08263"/>
    </source>
</evidence>
<keyword evidence="2" id="KW-0732">Signal</keyword>
<sequence length="280" mass="31713">MDIRDHLENPHGVLNWDSNAVDPCSWTMVTCSADKLVIGLGAPSQSLAGSLSPGFRNLTYLQILTSGGFRSFKLDLSNNFFSGEIPSSLSHLKSLQYLRLNNNSFHGAIPSSLANMTQLAFLAKSAFENIQGFFPGGGVDTTSRSSLTSTSNIMRSVTWKLEEVSIQRASDGHKQFQQQEHNREGWFWDCGQRVFERWDCCSREKAQRWERDWREDSVQTEVEMISLAIHQNLLRLYSFCAMAMERVLVYPYTSKMPASPRVSKVKQPSRFLFFVPHGLA</sequence>
<dbReference type="Pfam" id="PF08263">
    <property type="entry name" value="LRRNT_2"/>
    <property type="match status" value="1"/>
</dbReference>
<dbReference type="GO" id="GO:0016301">
    <property type="term" value="F:kinase activity"/>
    <property type="evidence" value="ECO:0007669"/>
    <property type="project" value="UniProtKB-KW"/>
</dbReference>
<comment type="caution">
    <text evidence="5">The sequence shown here is derived from an EMBL/GenBank/DDBJ whole genome shotgun (WGS) entry which is preliminary data.</text>
</comment>
<dbReference type="SUPFAM" id="SSF52058">
    <property type="entry name" value="L domain-like"/>
    <property type="match status" value="1"/>
</dbReference>
<dbReference type="Proteomes" id="UP000585474">
    <property type="component" value="Unassembled WGS sequence"/>
</dbReference>
<accession>A0A7J0HEN0</accession>
<proteinExistence type="predicted"/>
<keyword evidence="5" id="KW-0418">Kinase</keyword>
<feature type="domain" description="Leucine-rich repeat-containing N-terminal plant-type" evidence="4">
    <location>
        <begin position="2"/>
        <end position="32"/>
    </location>
</feature>
<dbReference type="OrthoDB" id="1056777at2759"/>
<evidence type="ECO:0000256" key="1">
    <source>
        <dbReference type="ARBA" id="ARBA00022614"/>
    </source>
</evidence>
<dbReference type="Gene3D" id="3.30.200.20">
    <property type="entry name" value="Phosphorylase Kinase, domain 1"/>
    <property type="match status" value="1"/>
</dbReference>
<keyword evidence="6" id="KW-1185">Reference proteome</keyword>
<evidence type="ECO:0000256" key="2">
    <source>
        <dbReference type="ARBA" id="ARBA00022729"/>
    </source>
</evidence>
<evidence type="ECO:0000313" key="5">
    <source>
        <dbReference type="EMBL" id="GFZ21508.1"/>
    </source>
</evidence>
<dbReference type="InterPro" id="IPR013210">
    <property type="entry name" value="LRR_N_plant-typ"/>
</dbReference>
<keyword evidence="1" id="KW-0433">Leucine-rich repeat</keyword>
<dbReference type="InterPro" id="IPR001611">
    <property type="entry name" value="Leu-rich_rpt"/>
</dbReference>
<dbReference type="Gene3D" id="3.80.10.10">
    <property type="entry name" value="Ribonuclease Inhibitor"/>
    <property type="match status" value="1"/>
</dbReference>
<keyword evidence="3" id="KW-0677">Repeat</keyword>